<protein>
    <submittedName>
        <fullName evidence="1">Uncharacterized protein</fullName>
    </submittedName>
</protein>
<reference evidence="1 2" key="1">
    <citation type="submission" date="2024-01" db="EMBL/GenBank/DDBJ databases">
        <authorList>
            <person name="Waweru B."/>
        </authorList>
    </citation>
    <scope>NUCLEOTIDE SEQUENCE [LARGE SCALE GENOMIC DNA]</scope>
</reference>
<evidence type="ECO:0000313" key="2">
    <source>
        <dbReference type="Proteomes" id="UP001314170"/>
    </source>
</evidence>
<gene>
    <name evidence="1" type="ORF">DCAF_LOCUS13310</name>
</gene>
<keyword evidence="2" id="KW-1185">Reference proteome</keyword>
<comment type="caution">
    <text evidence="1">The sequence shown here is derived from an EMBL/GenBank/DDBJ whole genome shotgun (WGS) entry which is preliminary data.</text>
</comment>
<dbReference type="EMBL" id="CAWUPB010001111">
    <property type="protein sequence ID" value="CAK7338266.1"/>
    <property type="molecule type" value="Genomic_DNA"/>
</dbReference>
<dbReference type="Proteomes" id="UP001314170">
    <property type="component" value="Unassembled WGS sequence"/>
</dbReference>
<accession>A0AAV1RNG6</accession>
<dbReference type="AlphaFoldDB" id="A0AAV1RNG6"/>
<name>A0AAV1RNG6_9ROSI</name>
<proteinExistence type="predicted"/>
<evidence type="ECO:0000313" key="1">
    <source>
        <dbReference type="EMBL" id="CAK7338266.1"/>
    </source>
</evidence>
<sequence length="107" mass="11919">MKRKRIRLIPGAILRRDKGGGQSQMQGGQEEALESENPIVFLNLQYKAGPHTPKAEMTANITKQHLKQAPDLLDISLSLSFSNQVSCNLPVKAIESKRWLLAGWIPD</sequence>
<organism evidence="1 2">
    <name type="scientific">Dovyalis caffra</name>
    <dbReference type="NCBI Taxonomy" id="77055"/>
    <lineage>
        <taxon>Eukaryota</taxon>
        <taxon>Viridiplantae</taxon>
        <taxon>Streptophyta</taxon>
        <taxon>Embryophyta</taxon>
        <taxon>Tracheophyta</taxon>
        <taxon>Spermatophyta</taxon>
        <taxon>Magnoliopsida</taxon>
        <taxon>eudicotyledons</taxon>
        <taxon>Gunneridae</taxon>
        <taxon>Pentapetalae</taxon>
        <taxon>rosids</taxon>
        <taxon>fabids</taxon>
        <taxon>Malpighiales</taxon>
        <taxon>Salicaceae</taxon>
        <taxon>Flacourtieae</taxon>
        <taxon>Dovyalis</taxon>
    </lineage>
</organism>